<keyword evidence="11" id="KW-1185">Reference proteome</keyword>
<dbReference type="Gene3D" id="1.10.10.10">
    <property type="entry name" value="Winged helix-like DNA-binding domain superfamily/Winged helix DNA-binding domain"/>
    <property type="match status" value="1"/>
</dbReference>
<keyword evidence="6 7" id="KW-0804">Transcription</keyword>
<comment type="caution">
    <text evidence="10">The sequence shown here is derived from an EMBL/GenBank/DDBJ whole genome shotgun (WGS) entry which is preliminary data.</text>
</comment>
<dbReference type="Pfam" id="PF02863">
    <property type="entry name" value="Arg_repressor_C"/>
    <property type="match status" value="1"/>
</dbReference>
<dbReference type="InterPro" id="IPR036390">
    <property type="entry name" value="WH_DNA-bd_sf"/>
</dbReference>
<evidence type="ECO:0000256" key="5">
    <source>
        <dbReference type="ARBA" id="ARBA00023125"/>
    </source>
</evidence>
<evidence type="ECO:0000313" key="10">
    <source>
        <dbReference type="EMBL" id="NKZ21257.1"/>
    </source>
</evidence>
<evidence type="ECO:0000259" key="8">
    <source>
        <dbReference type="Pfam" id="PF01316"/>
    </source>
</evidence>
<dbReference type="PANTHER" id="PTHR34471">
    <property type="entry name" value="ARGININE REPRESSOR"/>
    <property type="match status" value="1"/>
</dbReference>
<gene>
    <name evidence="7" type="primary">argR</name>
    <name evidence="10" type="ORF">HF992_10595</name>
</gene>
<feature type="domain" description="Arginine repressor DNA-binding" evidence="8">
    <location>
        <begin position="1"/>
        <end position="66"/>
    </location>
</feature>
<dbReference type="PRINTS" id="PR01467">
    <property type="entry name" value="ARGREPRESSOR"/>
</dbReference>
<feature type="domain" description="Arginine repressor C-terminal" evidence="9">
    <location>
        <begin position="78"/>
        <end position="140"/>
    </location>
</feature>
<accession>A0A7X6S1X4</accession>
<evidence type="ECO:0000313" key="11">
    <source>
        <dbReference type="Proteomes" id="UP000522720"/>
    </source>
</evidence>
<proteinExistence type="inferred from homology"/>
<evidence type="ECO:0000256" key="2">
    <source>
        <dbReference type="ARBA" id="ARBA00008316"/>
    </source>
</evidence>
<dbReference type="SUPFAM" id="SSF46785">
    <property type="entry name" value="Winged helix' DNA-binding domain"/>
    <property type="match status" value="1"/>
</dbReference>
<dbReference type="InterPro" id="IPR020899">
    <property type="entry name" value="Arg_repress_C"/>
</dbReference>
<keyword evidence="7" id="KW-0028">Amino-acid biosynthesis</keyword>
<comment type="subcellular location">
    <subcellularLocation>
        <location evidence="1 7">Cytoplasm</location>
    </subcellularLocation>
</comment>
<dbReference type="HAMAP" id="MF_00173">
    <property type="entry name" value="Arg_repressor"/>
    <property type="match status" value="1"/>
</dbReference>
<name>A0A7X6S1X4_9STRE</name>
<dbReference type="EMBL" id="JAAXPR010000028">
    <property type="protein sequence ID" value="NKZ21257.1"/>
    <property type="molecule type" value="Genomic_DNA"/>
</dbReference>
<dbReference type="GO" id="GO:0003700">
    <property type="term" value="F:DNA-binding transcription factor activity"/>
    <property type="evidence" value="ECO:0007669"/>
    <property type="project" value="UniProtKB-UniRule"/>
</dbReference>
<evidence type="ECO:0000256" key="4">
    <source>
        <dbReference type="ARBA" id="ARBA00023015"/>
    </source>
</evidence>
<evidence type="ECO:0000256" key="3">
    <source>
        <dbReference type="ARBA" id="ARBA00022490"/>
    </source>
</evidence>
<evidence type="ECO:0000259" key="9">
    <source>
        <dbReference type="Pfam" id="PF02863"/>
    </source>
</evidence>
<dbReference type="InterPro" id="IPR001669">
    <property type="entry name" value="Arg_repress"/>
</dbReference>
<keyword evidence="3 7" id="KW-0963">Cytoplasm</keyword>
<organism evidence="10 11">
    <name type="scientific">Streptococcus ovuberis</name>
    <dbReference type="NCBI Taxonomy" id="1936207"/>
    <lineage>
        <taxon>Bacteria</taxon>
        <taxon>Bacillati</taxon>
        <taxon>Bacillota</taxon>
        <taxon>Bacilli</taxon>
        <taxon>Lactobacillales</taxon>
        <taxon>Streptococcaceae</taxon>
        <taxon>Streptococcus</taxon>
    </lineage>
</organism>
<protein>
    <recommendedName>
        <fullName evidence="7">Arginine repressor</fullName>
    </recommendedName>
</protein>
<comment type="similarity">
    <text evidence="2 7">Belongs to the ArgR family.</text>
</comment>
<comment type="pathway">
    <text evidence="7">Amino-acid biosynthesis; L-arginine biosynthesis [regulation].</text>
</comment>
<dbReference type="Proteomes" id="UP000522720">
    <property type="component" value="Unassembled WGS sequence"/>
</dbReference>
<evidence type="ECO:0000256" key="1">
    <source>
        <dbReference type="ARBA" id="ARBA00004496"/>
    </source>
</evidence>
<dbReference type="UniPathway" id="UPA00068"/>
<dbReference type="RefSeq" id="WP_168549986.1">
    <property type="nucleotide sequence ID" value="NZ_JAAXPR010000028.1"/>
</dbReference>
<comment type="function">
    <text evidence="7">Regulates arginine biosynthesis genes.</text>
</comment>
<dbReference type="Gene3D" id="3.30.1360.40">
    <property type="match status" value="1"/>
</dbReference>
<reference evidence="10 11" key="1">
    <citation type="submission" date="2020-04" db="EMBL/GenBank/DDBJ databases">
        <title>MicrobeNet Type strains.</title>
        <authorList>
            <person name="Nicholson A.C."/>
        </authorList>
    </citation>
    <scope>NUCLEOTIDE SEQUENCE [LARGE SCALE GENOMIC DNA]</scope>
    <source>
        <strain evidence="10 11">CCUG 69612</strain>
    </source>
</reference>
<dbReference type="GO" id="GO:0006526">
    <property type="term" value="P:L-arginine biosynthetic process"/>
    <property type="evidence" value="ECO:0007669"/>
    <property type="project" value="UniProtKB-UniPathway"/>
</dbReference>
<dbReference type="InterPro" id="IPR036388">
    <property type="entry name" value="WH-like_DNA-bd_sf"/>
</dbReference>
<dbReference type="GO" id="GO:0051259">
    <property type="term" value="P:protein complex oligomerization"/>
    <property type="evidence" value="ECO:0007669"/>
    <property type="project" value="InterPro"/>
</dbReference>
<dbReference type="GO" id="GO:0003677">
    <property type="term" value="F:DNA binding"/>
    <property type="evidence" value="ECO:0007669"/>
    <property type="project" value="UniProtKB-KW"/>
</dbReference>
<dbReference type="InterPro" id="IPR020900">
    <property type="entry name" value="Arg_repress_DNA-bd"/>
</dbReference>
<keyword evidence="4 7" id="KW-0805">Transcription regulation</keyword>
<dbReference type="GO" id="GO:0034618">
    <property type="term" value="F:arginine binding"/>
    <property type="evidence" value="ECO:0007669"/>
    <property type="project" value="InterPro"/>
</dbReference>
<dbReference type="Pfam" id="PF01316">
    <property type="entry name" value="Arg_repressor"/>
    <property type="match status" value="1"/>
</dbReference>
<evidence type="ECO:0000256" key="6">
    <source>
        <dbReference type="ARBA" id="ARBA00023163"/>
    </source>
</evidence>
<dbReference type="AlphaFoldDB" id="A0A7X6S1X4"/>
<keyword evidence="7" id="KW-0055">Arginine biosynthesis</keyword>
<sequence>MNKKERLQLISDMVSRYPIDTQEEIVSRLLQAGLKATQATVSRDIKTLGIVKIPSEHGYIYGLPNGHGKTNRLKLRYILSCKRQDQMIHIDVEPGTMAVVKRQLLDRLKDAIFSLVGDDDSLLMVLKAGENAQEILRQIEEL</sequence>
<dbReference type="InterPro" id="IPR036251">
    <property type="entry name" value="Arg_repress_C_sf"/>
</dbReference>
<keyword evidence="7" id="KW-0678">Repressor</keyword>
<evidence type="ECO:0000256" key="7">
    <source>
        <dbReference type="HAMAP-Rule" id="MF_00173"/>
    </source>
</evidence>
<dbReference type="GO" id="GO:0005737">
    <property type="term" value="C:cytoplasm"/>
    <property type="evidence" value="ECO:0007669"/>
    <property type="project" value="UniProtKB-SubCell"/>
</dbReference>
<dbReference type="GO" id="GO:1900079">
    <property type="term" value="P:regulation of arginine biosynthetic process"/>
    <property type="evidence" value="ECO:0007669"/>
    <property type="project" value="UniProtKB-UniRule"/>
</dbReference>
<keyword evidence="5 7" id="KW-0238">DNA-binding</keyword>
<dbReference type="PANTHER" id="PTHR34471:SF1">
    <property type="entry name" value="ARGININE REPRESSOR"/>
    <property type="match status" value="1"/>
</dbReference>
<dbReference type="SUPFAM" id="SSF55252">
    <property type="entry name" value="C-terminal domain of arginine repressor"/>
    <property type="match status" value="1"/>
</dbReference>